<dbReference type="SUPFAM" id="SSF55729">
    <property type="entry name" value="Acyl-CoA N-acyltransferases (Nat)"/>
    <property type="match status" value="1"/>
</dbReference>
<sequence length="243" mass="27028">MIQENIANLTSLWQTVGQSVNAYLSTPEFDICMVNNAEWPNRLWFRGDHNEAQVKLALEQVKAASVKLIVPYWDIYNSGSQSLLERAGFKRISEQAGMGMDLHHPLKQTQPIRLETVRTKAMAVEWEALFSQAFGYRITADLLLPTYPTTAFFLVYLNNTPIGTCALHHTNGSIIGIHSVGIIPTMRAKGLARQTMITVLNQAMAEGFTYAVLQASAMGKGLYLTLGFSEQFVQVNYSLPPDA</sequence>
<dbReference type="GO" id="GO:0016747">
    <property type="term" value="F:acyltransferase activity, transferring groups other than amino-acyl groups"/>
    <property type="evidence" value="ECO:0007669"/>
    <property type="project" value="InterPro"/>
</dbReference>
<feature type="domain" description="N-acetyltransferase" evidence="1">
    <location>
        <begin position="112"/>
        <end position="243"/>
    </location>
</feature>
<evidence type="ECO:0000259" key="1">
    <source>
        <dbReference type="PROSITE" id="PS51186"/>
    </source>
</evidence>
<reference evidence="2" key="1">
    <citation type="submission" date="2021-03" db="EMBL/GenBank/DDBJ databases">
        <title>Fibrella sp. HMF5335 genome sequencing and assembly.</title>
        <authorList>
            <person name="Kang H."/>
            <person name="Kim H."/>
            <person name="Bae S."/>
            <person name="Joh K."/>
        </authorList>
    </citation>
    <scope>NUCLEOTIDE SEQUENCE</scope>
    <source>
        <strain evidence="2">HMF5335</strain>
    </source>
</reference>
<organism evidence="2 3">
    <name type="scientific">Fibrella rubiginis</name>
    <dbReference type="NCBI Taxonomy" id="2817060"/>
    <lineage>
        <taxon>Bacteria</taxon>
        <taxon>Pseudomonadati</taxon>
        <taxon>Bacteroidota</taxon>
        <taxon>Cytophagia</taxon>
        <taxon>Cytophagales</taxon>
        <taxon>Spirosomataceae</taxon>
        <taxon>Fibrella</taxon>
    </lineage>
</organism>
<dbReference type="Pfam" id="PF00583">
    <property type="entry name" value="Acetyltransf_1"/>
    <property type="match status" value="1"/>
</dbReference>
<gene>
    <name evidence="2" type="ORF">J2I47_12340</name>
</gene>
<evidence type="ECO:0000313" key="3">
    <source>
        <dbReference type="Proteomes" id="UP000664034"/>
    </source>
</evidence>
<dbReference type="RefSeq" id="WP_207364879.1">
    <property type="nucleotide sequence ID" value="NZ_JAFMYV010000005.1"/>
</dbReference>
<dbReference type="PROSITE" id="PS51186">
    <property type="entry name" value="GNAT"/>
    <property type="match status" value="1"/>
</dbReference>
<evidence type="ECO:0000313" key="2">
    <source>
        <dbReference type="EMBL" id="MBO0937337.1"/>
    </source>
</evidence>
<accession>A0A939GJ18</accession>
<comment type="caution">
    <text evidence="2">The sequence shown here is derived from an EMBL/GenBank/DDBJ whole genome shotgun (WGS) entry which is preliminary data.</text>
</comment>
<dbReference type="InterPro" id="IPR000182">
    <property type="entry name" value="GNAT_dom"/>
</dbReference>
<dbReference type="Gene3D" id="3.40.630.30">
    <property type="match status" value="1"/>
</dbReference>
<dbReference type="InterPro" id="IPR016181">
    <property type="entry name" value="Acyl_CoA_acyltransferase"/>
</dbReference>
<protein>
    <submittedName>
        <fullName evidence="2">GNAT family N-acetyltransferase</fullName>
    </submittedName>
</protein>
<name>A0A939GJ18_9BACT</name>
<dbReference type="AlphaFoldDB" id="A0A939GJ18"/>
<dbReference type="EMBL" id="JAFMYV010000005">
    <property type="protein sequence ID" value="MBO0937337.1"/>
    <property type="molecule type" value="Genomic_DNA"/>
</dbReference>
<dbReference type="Proteomes" id="UP000664034">
    <property type="component" value="Unassembled WGS sequence"/>
</dbReference>
<proteinExistence type="predicted"/>
<keyword evidence="3" id="KW-1185">Reference proteome</keyword>